<name>A0ABS3T5D3_9FLAO</name>
<dbReference type="RefSeq" id="WP_208155317.1">
    <property type="nucleotide sequence ID" value="NZ_JAGEVF010000015.1"/>
</dbReference>
<dbReference type="PROSITE" id="PS51257">
    <property type="entry name" value="PROKAR_LIPOPROTEIN"/>
    <property type="match status" value="1"/>
</dbReference>
<keyword evidence="1" id="KW-0732">Signal</keyword>
<dbReference type="Pfam" id="PF14092">
    <property type="entry name" value="DUF4270"/>
    <property type="match status" value="1"/>
</dbReference>
<sequence>MKKHKFALQLLCFTLLAFGFIACDKDFITLESDVITNENATNFDLESQLYDVVSYTQPLGPVQTNGLSVNSLGFYNDIYGTTKADFLSQLTLSTTAPEFGDEAEIDSVILTLPFFVSSIEFDDDGNPVYGLDSVFNDNPIKLRIFESNYFLRDFDPNGDFNSDQPYFSNKSASLSEQISQATLEGEELEFLMGTQTSHLGDNMIKISNEGFTLTEADDDDDGQSELVQRVPPGIRIKVDPDFWTDKIFEEQGQSVLASQSNFNNYFRGLYFKAELGENSGEGSYVILNPGNANSNITIYYNRLTPDETDEDDEREQATYTLQFGPIRTNFYENNFNLPINEGDPENGDTRIYLKGGEGSLARVKLFNGENEDNEPGFNEFETFKNFFVEENEDGELISKRLINEANLVFYVDQDMVTGNEPDRIYVYDIENKIPLADYSFDLTNNSIPSLSKTSHLGPLQRVDDEPNGEGIKYKLRLTSHINNLLLRDSTNVELGLAVSLNVNSENPSTNDSQQNVLVNDGSQLTAPISSVMSPKGTILHGNATEDESKRVYLEIFYAEPNN</sequence>
<keyword evidence="3" id="KW-1185">Reference proteome</keyword>
<feature type="chain" id="PRO_5046071216" evidence="1">
    <location>
        <begin position="23"/>
        <end position="562"/>
    </location>
</feature>
<accession>A0ABS3T5D3</accession>
<dbReference type="InterPro" id="IPR025366">
    <property type="entry name" value="DUF4270"/>
</dbReference>
<feature type="signal peptide" evidence="1">
    <location>
        <begin position="1"/>
        <end position="22"/>
    </location>
</feature>
<organism evidence="2 3">
    <name type="scientific">Winogradskyella pelagia</name>
    <dbReference type="NCBI Taxonomy" id="2819984"/>
    <lineage>
        <taxon>Bacteria</taxon>
        <taxon>Pseudomonadati</taxon>
        <taxon>Bacteroidota</taxon>
        <taxon>Flavobacteriia</taxon>
        <taxon>Flavobacteriales</taxon>
        <taxon>Flavobacteriaceae</taxon>
        <taxon>Winogradskyella</taxon>
    </lineage>
</organism>
<dbReference type="EMBL" id="JAGEVF010000015">
    <property type="protein sequence ID" value="MBO3117963.1"/>
    <property type="molecule type" value="Genomic_DNA"/>
</dbReference>
<evidence type="ECO:0000256" key="1">
    <source>
        <dbReference type="SAM" id="SignalP"/>
    </source>
</evidence>
<evidence type="ECO:0000313" key="3">
    <source>
        <dbReference type="Proteomes" id="UP000676776"/>
    </source>
</evidence>
<proteinExistence type="predicted"/>
<protein>
    <submittedName>
        <fullName evidence="2">DUF4270 domain-containing protein</fullName>
    </submittedName>
</protein>
<evidence type="ECO:0000313" key="2">
    <source>
        <dbReference type="EMBL" id="MBO3117963.1"/>
    </source>
</evidence>
<reference evidence="2 3" key="1">
    <citation type="submission" date="2021-03" db="EMBL/GenBank/DDBJ databases">
        <title>Winogradskyella sp. nov., isolated from costal sediment.</title>
        <authorList>
            <person name="Gao C."/>
        </authorList>
    </citation>
    <scope>NUCLEOTIDE SEQUENCE [LARGE SCALE GENOMIC DNA]</scope>
    <source>
        <strain evidence="2 3">DF17</strain>
    </source>
</reference>
<dbReference type="Proteomes" id="UP000676776">
    <property type="component" value="Unassembled WGS sequence"/>
</dbReference>
<comment type="caution">
    <text evidence="2">The sequence shown here is derived from an EMBL/GenBank/DDBJ whole genome shotgun (WGS) entry which is preliminary data.</text>
</comment>
<gene>
    <name evidence="2" type="ORF">J4050_14495</name>
</gene>